<comment type="caution">
    <text evidence="1">The sequence shown here is derived from an EMBL/GenBank/DDBJ whole genome shotgun (WGS) entry which is preliminary data.</text>
</comment>
<dbReference type="AlphaFoldDB" id="A0A8T4KZ62"/>
<gene>
    <name evidence="1" type="ORF">J4224_05005</name>
</gene>
<evidence type="ECO:0000313" key="2">
    <source>
        <dbReference type="Proteomes" id="UP000683213"/>
    </source>
</evidence>
<sequence length="377" mass="42311">MEKKVLEKKNKRLLLPALLIAFLLVFSSFALARLNTETGLRVQSRAAVEANVLNSTAAVNSNSVLNEADDDNDAADDGVDSGAGIGARIRAEIEGAKEKFEQNRERYLEIRANYVEAKSRVAASIQSFNAVRARIRSAAPEDRNQLAVQLRVHARETLLNQVNAILNHLEAIKDKEVAPDNIDELTEFFSEVEASLENEEITQEELIEISSDIRVFWREHRLGLKKGVGLAINARIQAHFQKAETFSERLSEIIDRLEAEGKDVSLLERGLAKLDSDIEKFRSAYARLREQYYEADSRQEFNDVLTKGHRLLKAMNEQLKKDFRLMNALFKATRELIVSEEISGSTSADIEAGVESSETEIEFDAALAEFVEVTADE</sequence>
<evidence type="ECO:0000313" key="1">
    <source>
        <dbReference type="EMBL" id="MBS3059751.1"/>
    </source>
</evidence>
<protein>
    <submittedName>
        <fullName evidence="1">Uncharacterized protein</fullName>
    </submittedName>
</protein>
<dbReference type="EMBL" id="JAGVWF010000075">
    <property type="protein sequence ID" value="MBS3059751.1"/>
    <property type="molecule type" value="Genomic_DNA"/>
</dbReference>
<dbReference type="Proteomes" id="UP000683213">
    <property type="component" value="Unassembled WGS sequence"/>
</dbReference>
<reference evidence="1" key="1">
    <citation type="submission" date="2021-03" db="EMBL/GenBank/DDBJ databases">
        <authorList>
            <person name="Jaffe A."/>
        </authorList>
    </citation>
    <scope>NUCLEOTIDE SEQUENCE</scope>
    <source>
        <strain evidence="1">RIFCSPHIGHO2_01_FULL_GW2011_AR10_43_9</strain>
    </source>
</reference>
<name>A0A8T4KZ62_9ARCH</name>
<accession>A0A8T4KZ62</accession>
<reference evidence="1" key="2">
    <citation type="submission" date="2021-05" db="EMBL/GenBank/DDBJ databases">
        <title>Protein family content uncovers lineage relationships and bacterial pathway maintenance mechanisms in DPANN archaea.</title>
        <authorList>
            <person name="Castelle C.J."/>
            <person name="Meheust R."/>
            <person name="Jaffe A.L."/>
            <person name="Seitz K."/>
            <person name="Gong X."/>
            <person name="Baker B.J."/>
            <person name="Banfield J.F."/>
        </authorList>
    </citation>
    <scope>NUCLEOTIDE SEQUENCE</scope>
    <source>
        <strain evidence="1">RIFCSPHIGHO2_01_FULL_GW2011_AR10_43_9</strain>
    </source>
</reference>
<proteinExistence type="predicted"/>
<organism evidence="1 2">
    <name type="scientific">Candidatus Iainarchaeum sp</name>
    <dbReference type="NCBI Taxonomy" id="3101447"/>
    <lineage>
        <taxon>Archaea</taxon>
        <taxon>Candidatus Iainarchaeota</taxon>
        <taxon>Candidatus Iainarchaeia</taxon>
        <taxon>Candidatus Iainarchaeales</taxon>
        <taxon>Candidatus Iainarchaeaceae</taxon>
        <taxon>Candidatus Iainarchaeum</taxon>
    </lineage>
</organism>